<evidence type="ECO:0000313" key="5">
    <source>
        <dbReference type="EMBL" id="SEM93399.1"/>
    </source>
</evidence>
<dbReference type="PANTHER" id="PTHR46796:SF15">
    <property type="entry name" value="BLL1074 PROTEIN"/>
    <property type="match status" value="1"/>
</dbReference>
<dbReference type="Gene3D" id="1.10.10.60">
    <property type="entry name" value="Homeodomain-like"/>
    <property type="match status" value="1"/>
</dbReference>
<dbReference type="AlphaFoldDB" id="A0A1H8CES3"/>
<protein>
    <submittedName>
        <fullName evidence="5">AraC-type DNA-binding protein</fullName>
    </submittedName>
</protein>
<evidence type="ECO:0000259" key="4">
    <source>
        <dbReference type="PROSITE" id="PS01124"/>
    </source>
</evidence>
<name>A0A1H8CES3_9FLAO</name>
<dbReference type="STRING" id="295069.SAMN05421856_10917"/>
<organism evidence="5 6">
    <name type="scientific">Chryseobacterium taichungense</name>
    <dbReference type="NCBI Taxonomy" id="295069"/>
    <lineage>
        <taxon>Bacteria</taxon>
        <taxon>Pseudomonadati</taxon>
        <taxon>Bacteroidota</taxon>
        <taxon>Flavobacteriia</taxon>
        <taxon>Flavobacteriales</taxon>
        <taxon>Weeksellaceae</taxon>
        <taxon>Chryseobacterium group</taxon>
        <taxon>Chryseobacterium</taxon>
    </lineage>
</organism>
<dbReference type="InterPro" id="IPR050204">
    <property type="entry name" value="AraC_XylS_family_regulators"/>
</dbReference>
<evidence type="ECO:0000256" key="1">
    <source>
        <dbReference type="ARBA" id="ARBA00023015"/>
    </source>
</evidence>
<dbReference type="EMBL" id="FOBV01000009">
    <property type="protein sequence ID" value="SEM93399.1"/>
    <property type="molecule type" value="Genomic_DNA"/>
</dbReference>
<dbReference type="PANTHER" id="PTHR46796">
    <property type="entry name" value="HTH-TYPE TRANSCRIPTIONAL ACTIVATOR RHAS-RELATED"/>
    <property type="match status" value="1"/>
</dbReference>
<dbReference type="RefSeq" id="WP_090001287.1">
    <property type="nucleotide sequence ID" value="NZ_FOBV01000009.1"/>
</dbReference>
<keyword evidence="1" id="KW-0805">Transcription regulation</keyword>
<dbReference type="Pfam" id="PF12833">
    <property type="entry name" value="HTH_18"/>
    <property type="match status" value="1"/>
</dbReference>
<dbReference type="GO" id="GO:0003700">
    <property type="term" value="F:DNA-binding transcription factor activity"/>
    <property type="evidence" value="ECO:0007669"/>
    <property type="project" value="InterPro"/>
</dbReference>
<keyword evidence="6" id="KW-1185">Reference proteome</keyword>
<keyword evidence="2 5" id="KW-0238">DNA-binding</keyword>
<gene>
    <name evidence="5" type="ORF">SAMN05421856_10917</name>
</gene>
<sequence length="252" mass="28849">MTAKQSLQFHLIEPHHQIADFVYCFSSFSNMSTIEEGIIIPNGKIDLILSLNENGAFHITLLGLETQPKIAPKQPISKFFSVSFHPLAVEYILKMPVAKLLNTGRILPDNFWDFTVDDLTDFEAFCLKVTDKVISLLPDAVDQRKRNLFNQIIVADGDVKVNELAANIGWSPRQINQYFNRQLGVSLKSYCNILRFQASLQHIWEGNLYPQLNYTDQSHFIKEVKKLSGVSPKELNKNENSRFLQFLVYGKK</sequence>
<evidence type="ECO:0000256" key="2">
    <source>
        <dbReference type="ARBA" id="ARBA00023125"/>
    </source>
</evidence>
<dbReference type="PROSITE" id="PS01124">
    <property type="entry name" value="HTH_ARAC_FAMILY_2"/>
    <property type="match status" value="1"/>
</dbReference>
<proteinExistence type="predicted"/>
<dbReference type="Pfam" id="PF20240">
    <property type="entry name" value="DUF6597"/>
    <property type="match status" value="1"/>
</dbReference>
<dbReference type="OrthoDB" id="635259at2"/>
<accession>A0A1H8CES3</accession>
<dbReference type="InterPro" id="IPR046532">
    <property type="entry name" value="DUF6597"/>
</dbReference>
<dbReference type="Proteomes" id="UP000199450">
    <property type="component" value="Unassembled WGS sequence"/>
</dbReference>
<keyword evidence="3" id="KW-0804">Transcription</keyword>
<dbReference type="GO" id="GO:0043565">
    <property type="term" value="F:sequence-specific DNA binding"/>
    <property type="evidence" value="ECO:0007669"/>
    <property type="project" value="InterPro"/>
</dbReference>
<dbReference type="SMART" id="SM00342">
    <property type="entry name" value="HTH_ARAC"/>
    <property type="match status" value="1"/>
</dbReference>
<reference evidence="6" key="1">
    <citation type="submission" date="2016-10" db="EMBL/GenBank/DDBJ databases">
        <authorList>
            <person name="Varghese N."/>
            <person name="Submissions S."/>
        </authorList>
    </citation>
    <scope>NUCLEOTIDE SEQUENCE [LARGE SCALE GENOMIC DNA]</scope>
    <source>
        <strain evidence="6">DSM 17453</strain>
    </source>
</reference>
<evidence type="ECO:0000256" key="3">
    <source>
        <dbReference type="ARBA" id="ARBA00023163"/>
    </source>
</evidence>
<dbReference type="InterPro" id="IPR018060">
    <property type="entry name" value="HTH_AraC"/>
</dbReference>
<evidence type="ECO:0000313" key="6">
    <source>
        <dbReference type="Proteomes" id="UP000199450"/>
    </source>
</evidence>
<feature type="domain" description="HTH araC/xylS-type" evidence="4">
    <location>
        <begin position="131"/>
        <end position="238"/>
    </location>
</feature>